<dbReference type="GO" id="GO:0005737">
    <property type="term" value="C:cytoplasm"/>
    <property type="evidence" value="ECO:0007669"/>
    <property type="project" value="UniProtKB-SubCell"/>
</dbReference>
<evidence type="ECO:0000256" key="18">
    <source>
        <dbReference type="ARBA" id="ARBA00023371"/>
    </source>
</evidence>
<dbReference type="SUPFAM" id="SSF50729">
    <property type="entry name" value="PH domain-like"/>
    <property type="match status" value="1"/>
</dbReference>
<dbReference type="PROSITE" id="PS00479">
    <property type="entry name" value="ZF_DAG_PE_1"/>
    <property type="match status" value="2"/>
</dbReference>
<evidence type="ECO:0000256" key="7">
    <source>
        <dbReference type="ARBA" id="ARBA00022553"/>
    </source>
</evidence>
<feature type="domain" description="DAGKc" evidence="27">
    <location>
        <begin position="295"/>
        <end position="430"/>
    </location>
</feature>
<comment type="subcellular location">
    <subcellularLocation>
        <location evidence="1">Cell membrane</location>
    </subcellularLocation>
    <subcellularLocation>
        <location evidence="2">Cytoplasm</location>
    </subcellularLocation>
</comment>
<dbReference type="InterPro" id="IPR000756">
    <property type="entry name" value="Diacylglycerol_kin_accessory"/>
</dbReference>
<feature type="non-terminal residue" evidence="28">
    <location>
        <position position="1"/>
    </location>
</feature>
<evidence type="ECO:0000256" key="4">
    <source>
        <dbReference type="ARBA" id="ARBA00009280"/>
    </source>
</evidence>
<evidence type="ECO:0000256" key="12">
    <source>
        <dbReference type="ARBA" id="ARBA00022771"/>
    </source>
</evidence>
<dbReference type="FunFam" id="3.40.50.10330:FF:000001">
    <property type="entry name" value="Diacylglycerol kinase"/>
    <property type="match status" value="1"/>
</dbReference>
<protein>
    <recommendedName>
        <fullName evidence="21">Diacylglycerol kinase</fullName>
        <shortName evidence="21">DAG kinase</shortName>
        <ecNumber evidence="21">2.7.1.107</ecNumber>
    </recommendedName>
</protein>
<dbReference type="Gene3D" id="3.40.50.10330">
    <property type="entry name" value="Probable inorganic polyphosphate/atp-NAD kinase, domain 1"/>
    <property type="match status" value="1"/>
</dbReference>
<evidence type="ECO:0000256" key="2">
    <source>
        <dbReference type="ARBA" id="ARBA00004496"/>
    </source>
</evidence>
<dbReference type="Pfam" id="PF22944">
    <property type="entry name" value="DGKD_4H"/>
    <property type="match status" value="1"/>
</dbReference>
<evidence type="ECO:0000313" key="28">
    <source>
        <dbReference type="EMBL" id="NXO28360.1"/>
    </source>
</evidence>
<reference evidence="28 29" key="1">
    <citation type="submission" date="2019-09" db="EMBL/GenBank/DDBJ databases">
        <title>Bird 10,000 Genomes (B10K) Project - Family phase.</title>
        <authorList>
            <person name="Zhang G."/>
        </authorList>
    </citation>
    <scope>NUCLEOTIDE SEQUENCE [LARGE SCALE GENOMIC DNA]</scope>
    <source>
        <strain evidence="28">B10K-DU-002-30</strain>
        <tissue evidence="28">Muscle</tissue>
    </source>
</reference>
<evidence type="ECO:0000256" key="1">
    <source>
        <dbReference type="ARBA" id="ARBA00004236"/>
    </source>
</evidence>
<dbReference type="InterPro" id="IPR001206">
    <property type="entry name" value="Diacylglycerol_kinase_cat_dom"/>
</dbReference>
<dbReference type="Gene3D" id="3.30.60.20">
    <property type="match status" value="2"/>
</dbReference>
<name>A0A7L1QWQ9_9PASS</name>
<feature type="non-terminal residue" evidence="28">
    <location>
        <position position="1184"/>
    </location>
</feature>
<keyword evidence="14" id="KW-0862">Zinc</keyword>
<comment type="catalytic activity">
    <reaction evidence="18">
        <text>1,2-di-(9Z-octadecenoyl)-sn-glycerol + ATP = 1,2-di-(9Z-octadecenoyl)-sn-glycero-3-phosphate + ADP + H(+)</text>
        <dbReference type="Rhea" id="RHEA:40327"/>
        <dbReference type="ChEBI" id="CHEBI:15378"/>
        <dbReference type="ChEBI" id="CHEBI:30616"/>
        <dbReference type="ChEBI" id="CHEBI:52333"/>
        <dbReference type="ChEBI" id="CHEBI:74546"/>
        <dbReference type="ChEBI" id="CHEBI:456216"/>
    </reaction>
    <physiologicalReaction direction="left-to-right" evidence="18">
        <dbReference type="Rhea" id="RHEA:40328"/>
    </physiologicalReaction>
</comment>
<dbReference type="InterPro" id="IPR016064">
    <property type="entry name" value="NAD/diacylglycerol_kinase_sf"/>
</dbReference>
<dbReference type="PROSITE" id="PS50146">
    <property type="entry name" value="DAGK"/>
    <property type="match status" value="1"/>
</dbReference>
<comment type="caution">
    <text evidence="28">The sequence shown here is derived from an EMBL/GenBank/DDBJ whole genome shotgun (WGS) entry which is preliminary data.</text>
</comment>
<dbReference type="InterPro" id="IPR011993">
    <property type="entry name" value="PH-like_dom_sf"/>
</dbReference>
<dbReference type="Pfam" id="PF00130">
    <property type="entry name" value="C1_1"/>
    <property type="match status" value="2"/>
</dbReference>
<dbReference type="GO" id="GO:0005886">
    <property type="term" value="C:plasma membrane"/>
    <property type="evidence" value="ECO:0007669"/>
    <property type="project" value="UniProtKB-SubCell"/>
</dbReference>
<comment type="similarity">
    <text evidence="4 21">Belongs to the eukaryotic diacylglycerol kinase family.</text>
</comment>
<dbReference type="Pfam" id="PF00609">
    <property type="entry name" value="DAGK_acc"/>
    <property type="match status" value="1"/>
</dbReference>
<evidence type="ECO:0000256" key="13">
    <source>
        <dbReference type="ARBA" id="ARBA00022777"/>
    </source>
</evidence>
<dbReference type="SMART" id="SM00045">
    <property type="entry name" value="DAGKa"/>
    <property type="match status" value="1"/>
</dbReference>
<evidence type="ECO:0000259" key="27">
    <source>
        <dbReference type="PROSITE" id="PS50146"/>
    </source>
</evidence>
<dbReference type="InterPro" id="IPR002219">
    <property type="entry name" value="PKC_DAG/PE"/>
</dbReference>
<dbReference type="InterPro" id="IPR017438">
    <property type="entry name" value="ATP-NAD_kinase_N"/>
</dbReference>
<keyword evidence="12" id="KW-0863">Zinc-finger</keyword>
<dbReference type="SUPFAM" id="SSF111331">
    <property type="entry name" value="NAD kinase/diacylglycerol kinase-like"/>
    <property type="match status" value="1"/>
</dbReference>
<evidence type="ECO:0000256" key="15">
    <source>
        <dbReference type="ARBA" id="ARBA00022840"/>
    </source>
</evidence>
<keyword evidence="7" id="KW-0597">Phosphoprotein</keyword>
<evidence type="ECO:0000256" key="8">
    <source>
        <dbReference type="ARBA" id="ARBA00022679"/>
    </source>
</evidence>
<feature type="coiled-coil region" evidence="22">
    <location>
        <begin position="508"/>
        <end position="535"/>
    </location>
</feature>
<feature type="domain" description="PH" evidence="24">
    <location>
        <begin position="31"/>
        <end position="124"/>
    </location>
</feature>
<keyword evidence="11 21" id="KW-0547">Nucleotide-binding</keyword>
<evidence type="ECO:0000259" key="25">
    <source>
        <dbReference type="PROSITE" id="PS50081"/>
    </source>
</evidence>
<evidence type="ECO:0000256" key="19">
    <source>
        <dbReference type="ARBA" id="ARBA00023411"/>
    </source>
</evidence>
<keyword evidence="16" id="KW-0443">Lipid metabolism</keyword>
<evidence type="ECO:0000256" key="3">
    <source>
        <dbReference type="ARBA" id="ARBA00005175"/>
    </source>
</evidence>
<dbReference type="Pfam" id="PF00781">
    <property type="entry name" value="DAGK_cat"/>
    <property type="match status" value="1"/>
</dbReference>
<gene>
    <name evidence="28" type="primary">Dgkd_0</name>
    <name evidence="28" type="ORF">CISJUN_R04613</name>
</gene>
<evidence type="ECO:0000256" key="20">
    <source>
        <dbReference type="ARBA" id="ARBA00060536"/>
    </source>
</evidence>
<comment type="catalytic activity">
    <reaction evidence="19">
        <text>a 1,2-diacyl-sn-glycerol + ATP = a 1,2-diacyl-sn-glycero-3-phosphate + ADP + H(+)</text>
        <dbReference type="Rhea" id="RHEA:10272"/>
        <dbReference type="ChEBI" id="CHEBI:15378"/>
        <dbReference type="ChEBI" id="CHEBI:17815"/>
        <dbReference type="ChEBI" id="CHEBI:30616"/>
        <dbReference type="ChEBI" id="CHEBI:58608"/>
        <dbReference type="ChEBI" id="CHEBI:456216"/>
        <dbReference type="EC" id="2.7.1.107"/>
    </reaction>
    <physiologicalReaction direction="left-to-right" evidence="19">
        <dbReference type="Rhea" id="RHEA:10273"/>
    </physiologicalReaction>
</comment>
<dbReference type="GO" id="GO:0046486">
    <property type="term" value="P:glycerolipid metabolic process"/>
    <property type="evidence" value="ECO:0007669"/>
    <property type="project" value="UniProtKB-UniPathway"/>
</dbReference>
<evidence type="ECO:0000256" key="6">
    <source>
        <dbReference type="ARBA" id="ARBA00022490"/>
    </source>
</evidence>
<evidence type="ECO:0000313" key="29">
    <source>
        <dbReference type="Proteomes" id="UP000546986"/>
    </source>
</evidence>
<dbReference type="PROSITE" id="PS50081">
    <property type="entry name" value="ZF_DAG_PE_2"/>
    <property type="match status" value="2"/>
</dbReference>
<keyword evidence="29" id="KW-1185">Reference proteome</keyword>
<dbReference type="GO" id="GO:0008270">
    <property type="term" value="F:zinc ion binding"/>
    <property type="evidence" value="ECO:0007669"/>
    <property type="project" value="UniProtKB-KW"/>
</dbReference>
<feature type="region of interest" description="Disordered" evidence="23">
    <location>
        <begin position="596"/>
        <end position="622"/>
    </location>
</feature>
<evidence type="ECO:0000256" key="21">
    <source>
        <dbReference type="RuleBase" id="RU361128"/>
    </source>
</evidence>
<evidence type="ECO:0000256" key="23">
    <source>
        <dbReference type="SAM" id="MobiDB-lite"/>
    </source>
</evidence>
<evidence type="ECO:0000256" key="9">
    <source>
        <dbReference type="ARBA" id="ARBA00022723"/>
    </source>
</evidence>
<feature type="region of interest" description="Disordered" evidence="23">
    <location>
        <begin position="1"/>
        <end position="28"/>
    </location>
</feature>
<dbReference type="FunFam" id="2.60.200.40:FF:000001">
    <property type="entry name" value="Diacylglycerol kinase"/>
    <property type="match status" value="1"/>
</dbReference>
<keyword evidence="9" id="KW-0479">Metal-binding</keyword>
<dbReference type="PANTHER" id="PTHR11255">
    <property type="entry name" value="DIACYLGLYCEROL KINASE"/>
    <property type="match status" value="1"/>
</dbReference>
<evidence type="ECO:0000259" key="24">
    <source>
        <dbReference type="PROSITE" id="PS50003"/>
    </source>
</evidence>
<dbReference type="InterPro" id="IPR013761">
    <property type="entry name" value="SAM/pointed_sf"/>
</dbReference>
<dbReference type="InterPro" id="IPR054474">
    <property type="entry name" value="DGKD_4H"/>
</dbReference>
<dbReference type="InterPro" id="IPR001849">
    <property type="entry name" value="PH_domain"/>
</dbReference>
<dbReference type="Pfam" id="PF00169">
    <property type="entry name" value="PH"/>
    <property type="match status" value="1"/>
</dbReference>
<keyword evidence="10" id="KW-0677">Repeat</keyword>
<dbReference type="PROSITE" id="PS50105">
    <property type="entry name" value="SAM_DOMAIN"/>
    <property type="match status" value="1"/>
</dbReference>
<keyword evidence="8 21" id="KW-0808">Transferase</keyword>
<dbReference type="PROSITE" id="PS50003">
    <property type="entry name" value="PH_DOMAIN"/>
    <property type="match status" value="1"/>
</dbReference>
<dbReference type="FunFam" id="2.30.29.30:FF:000060">
    <property type="entry name" value="Diacylglycerol kinase"/>
    <property type="match status" value="1"/>
</dbReference>
<dbReference type="PANTHER" id="PTHR11255:SF33">
    <property type="entry name" value="DIACYLGLYCEROL KINASE KAPPA"/>
    <property type="match status" value="1"/>
</dbReference>
<organism evidence="28 29">
    <name type="scientific">Cisticola juncidis</name>
    <dbReference type="NCBI Taxonomy" id="52622"/>
    <lineage>
        <taxon>Eukaryota</taxon>
        <taxon>Metazoa</taxon>
        <taxon>Chordata</taxon>
        <taxon>Craniata</taxon>
        <taxon>Vertebrata</taxon>
        <taxon>Euteleostomi</taxon>
        <taxon>Archelosauria</taxon>
        <taxon>Archosauria</taxon>
        <taxon>Dinosauria</taxon>
        <taxon>Saurischia</taxon>
        <taxon>Theropoda</taxon>
        <taxon>Coelurosauria</taxon>
        <taxon>Aves</taxon>
        <taxon>Neognathae</taxon>
        <taxon>Neoaves</taxon>
        <taxon>Telluraves</taxon>
        <taxon>Australaves</taxon>
        <taxon>Passeriformes</taxon>
        <taxon>Sylvioidea</taxon>
        <taxon>Cisticolidae</taxon>
        <taxon>Cisticola</taxon>
    </lineage>
</organism>
<dbReference type="CDD" id="cd13274">
    <property type="entry name" value="PH_DGK_type2"/>
    <property type="match status" value="1"/>
</dbReference>
<dbReference type="Pfam" id="PF07647">
    <property type="entry name" value="SAM_2"/>
    <property type="match status" value="1"/>
</dbReference>
<dbReference type="GO" id="GO:0004143">
    <property type="term" value="F:ATP-dependent diacylglycerol kinase activity"/>
    <property type="evidence" value="ECO:0007669"/>
    <property type="project" value="UniProtKB-EC"/>
</dbReference>
<dbReference type="SMART" id="SM00046">
    <property type="entry name" value="DAGKc"/>
    <property type="match status" value="1"/>
</dbReference>
<keyword evidence="17" id="KW-0472">Membrane</keyword>
<evidence type="ECO:0000256" key="11">
    <source>
        <dbReference type="ARBA" id="ARBA00022741"/>
    </source>
</evidence>
<dbReference type="FunFam" id="3.30.60.20:FF:000002">
    <property type="entry name" value="Diacylglycerol kinase"/>
    <property type="match status" value="1"/>
</dbReference>
<dbReference type="SUPFAM" id="SSF47769">
    <property type="entry name" value="SAM/Pointed domain"/>
    <property type="match status" value="1"/>
</dbReference>
<comment type="pathway">
    <text evidence="3">Lipid metabolism; glycerolipid metabolism.</text>
</comment>
<evidence type="ECO:0000256" key="16">
    <source>
        <dbReference type="ARBA" id="ARBA00023098"/>
    </source>
</evidence>
<evidence type="ECO:0000256" key="5">
    <source>
        <dbReference type="ARBA" id="ARBA00022475"/>
    </source>
</evidence>
<feature type="domain" description="SAM" evidence="26">
    <location>
        <begin position="1144"/>
        <end position="1184"/>
    </location>
</feature>
<accession>A0A7L1QWQ9</accession>
<feature type="domain" description="Phorbol-ester/DAG-type" evidence="25">
    <location>
        <begin position="213"/>
        <end position="264"/>
    </location>
</feature>
<dbReference type="InterPro" id="IPR046349">
    <property type="entry name" value="C1-like_sf"/>
</dbReference>
<feature type="domain" description="Phorbol-ester/DAG-type" evidence="25">
    <location>
        <begin position="141"/>
        <end position="191"/>
    </location>
</feature>
<keyword evidence="13 21" id="KW-0418">Kinase</keyword>
<dbReference type="FunFam" id="3.30.60.20:FF:000029">
    <property type="entry name" value="Diacylglycerol kinase"/>
    <property type="match status" value="1"/>
</dbReference>
<comment type="pathway">
    <text evidence="20">Glycerolipid metabolism.</text>
</comment>
<dbReference type="SMART" id="SM00109">
    <property type="entry name" value="C1"/>
    <property type="match status" value="2"/>
</dbReference>
<dbReference type="AlphaFoldDB" id="A0A7L1QWQ9"/>
<dbReference type="EMBL" id="VXBR01008245">
    <property type="protein sequence ID" value="NXO28360.1"/>
    <property type="molecule type" value="Genomic_DNA"/>
</dbReference>
<keyword evidence="5" id="KW-1003">Cell membrane</keyword>
<evidence type="ECO:0000256" key="10">
    <source>
        <dbReference type="ARBA" id="ARBA00022737"/>
    </source>
</evidence>
<evidence type="ECO:0000256" key="22">
    <source>
        <dbReference type="SAM" id="Coils"/>
    </source>
</evidence>
<dbReference type="EC" id="2.7.1.107" evidence="21"/>
<keyword evidence="15 21" id="KW-0067">ATP-binding</keyword>
<dbReference type="UniPathway" id="UPA00230"/>
<evidence type="ECO:0000256" key="17">
    <source>
        <dbReference type="ARBA" id="ARBA00023136"/>
    </source>
</evidence>
<dbReference type="Gene3D" id="2.30.29.30">
    <property type="entry name" value="Pleckstrin-homology domain (PH domain)/Phosphotyrosine-binding domain (PTB)"/>
    <property type="match status" value="1"/>
</dbReference>
<keyword evidence="6" id="KW-0963">Cytoplasm</keyword>
<dbReference type="GO" id="GO:0007200">
    <property type="term" value="P:phospholipase C-activating G protein-coupled receptor signaling pathway"/>
    <property type="evidence" value="ECO:0007669"/>
    <property type="project" value="InterPro"/>
</dbReference>
<dbReference type="Proteomes" id="UP000546986">
    <property type="component" value="Unassembled WGS sequence"/>
</dbReference>
<proteinExistence type="inferred from homology"/>
<dbReference type="InterPro" id="IPR001660">
    <property type="entry name" value="SAM"/>
</dbReference>
<dbReference type="GO" id="GO:0005524">
    <property type="term" value="F:ATP binding"/>
    <property type="evidence" value="ECO:0007669"/>
    <property type="project" value="UniProtKB-KW"/>
</dbReference>
<keyword evidence="22" id="KW-0175">Coiled coil</keyword>
<feature type="compositionally biased region" description="Acidic residues" evidence="23">
    <location>
        <begin position="1"/>
        <end position="11"/>
    </location>
</feature>
<evidence type="ECO:0000256" key="14">
    <source>
        <dbReference type="ARBA" id="ARBA00022833"/>
    </source>
</evidence>
<dbReference type="Gene3D" id="2.60.200.40">
    <property type="match status" value="1"/>
</dbReference>
<dbReference type="InterPro" id="IPR037607">
    <property type="entry name" value="DGK"/>
</dbReference>
<dbReference type="Gene3D" id="1.10.150.50">
    <property type="entry name" value="Transcription Factor, Ets-1"/>
    <property type="match status" value="1"/>
</dbReference>
<dbReference type="SMART" id="SM00233">
    <property type="entry name" value="PH"/>
    <property type="match status" value="1"/>
</dbReference>
<dbReference type="SUPFAM" id="SSF57889">
    <property type="entry name" value="Cysteine-rich domain"/>
    <property type="match status" value="2"/>
</dbReference>
<sequence length="1184" mass="131747">EESSDSEGEQEDSSHKLIRKVSTSGQMRSKKSIKEGLLLKQTSSFQRWKRRYFKLRGRTLYYAKDAKSLIFDEVDLSDASVAETSTKNINNSFTVITPFRKLILCAENRKEMEDWITALKSVQKWEIHEATQFNMEHFSGMHNWYACSHARPTFCNVCREALPGVTSHGLSCEVCKFKAHKRCAVRATNNCKWTTLASIGIEIIEDEDGVAMPHQWLEGNLPVSARCAVCDRTCGSVRRLQDWRCLWCKAIVHSACKELLGKRCPLGQYKVSIIPPTALNSIDSDGFWKATCPSTCSSPLLAFVNSKSGDNQGVKFLRKFKQFLNPAQVFDLMNGGPHLGLRLFQKFSTFRILVCGGDGSVGWVLSEIDALGLHKQCQLGVLPLGTGNDLARVLGWGSLCDDDTQLLQILEKLERATTKMLDRWSVLTYEAPKQSPSSLKDEENGDSNIQVQISHYADSVAFHLAKILESDKHSVVISSAKFLCGTVNDFVTEVGRAYKRATENKQEAELMARKCAMLNEKLDSLVRELNEEAQAIMVPEEMAQATHADVKDQEKAGSFNPSPMPRVFKSKEQLMLRANSLKKALRQIIEQTEKAVDEQNKQTQAYQGSVGPSKDSLEELNKEEEKLSKMPAGHMAFCGGMGMSCGMSSDQTPLAVCSSLKTPAPCESGHPWYQALSGQAVPMLGEPACACLVLPPARGSWLCHGCPGMVTEGNAAILASFVTDVQLLLNLLSLFAAFSHFLEKCVMNNYFGIGLDAKISLEFNNKRDEHPKKCSSRTKNMMWYGVLGTKELLQRTYKNLEQRVQLECDGVPISLPSLQGIAVLNIPSYAGGINFWGGTKEDNNFGAPSFDDKKLEVVAVFGSIQMAVSRVINLQHHRIAQCRMVKITIRGDEGVPVQVDGEAWIQPPGIIKIQHKNRAQMLTRDRAFESTLKSWEDKQKGESYRAATRPRLSSQQSMEYLTEEENSLLQQLSRVAETLIARIHEAAKAHKAVEQELAHAVNASSLALSEALSHKAAGTSEFLSVLQFLSRNMAVEVVLSIKELWAETRAFLEGKALDSPQEEEALHGPLSVLGQELQRLLDIHWLGPIAHPAEEPVFSQEGASSANKGSFKLRLNIPKPRKEKDKLQKQKANSALPGKVSNKWSSEEVAVWLEALGLGEYRDIFIRHDIQGSELILLERRDLK</sequence>
<evidence type="ECO:0000259" key="26">
    <source>
        <dbReference type="PROSITE" id="PS50105"/>
    </source>
</evidence>